<dbReference type="AlphaFoldDB" id="A0A564YCE5"/>
<keyword evidence="2" id="KW-1185">Reference proteome</keyword>
<accession>A0A564YCE5</accession>
<evidence type="ECO:0000313" key="1">
    <source>
        <dbReference type="EMBL" id="VUZ44947.1"/>
    </source>
</evidence>
<sequence length="50" mass="5564">MPTCNCSELSSFEHPALGSPLSSFRLRSSFSKSPVENHLLRVFSFTTSFP</sequence>
<proteinExistence type="predicted"/>
<evidence type="ECO:0000313" key="2">
    <source>
        <dbReference type="Proteomes" id="UP000321570"/>
    </source>
</evidence>
<name>A0A564YCE5_HYMDI</name>
<gene>
    <name evidence="1" type="ORF">WMSIL1_LOCUS5052</name>
</gene>
<organism evidence="1 2">
    <name type="scientific">Hymenolepis diminuta</name>
    <name type="common">Rat tapeworm</name>
    <dbReference type="NCBI Taxonomy" id="6216"/>
    <lineage>
        <taxon>Eukaryota</taxon>
        <taxon>Metazoa</taxon>
        <taxon>Spiralia</taxon>
        <taxon>Lophotrochozoa</taxon>
        <taxon>Platyhelminthes</taxon>
        <taxon>Cestoda</taxon>
        <taxon>Eucestoda</taxon>
        <taxon>Cyclophyllidea</taxon>
        <taxon>Hymenolepididae</taxon>
        <taxon>Hymenolepis</taxon>
    </lineage>
</organism>
<protein>
    <submittedName>
        <fullName evidence="1">Uncharacterized protein</fullName>
    </submittedName>
</protein>
<reference evidence="1 2" key="1">
    <citation type="submission" date="2019-07" db="EMBL/GenBank/DDBJ databases">
        <authorList>
            <person name="Jastrzebski P J."/>
            <person name="Paukszto L."/>
            <person name="Jastrzebski P J."/>
        </authorList>
    </citation>
    <scope>NUCLEOTIDE SEQUENCE [LARGE SCALE GENOMIC DNA]</scope>
    <source>
        <strain evidence="1 2">WMS-il1</strain>
    </source>
</reference>
<dbReference type="Proteomes" id="UP000321570">
    <property type="component" value="Unassembled WGS sequence"/>
</dbReference>
<dbReference type="EMBL" id="CABIJS010000155">
    <property type="protein sequence ID" value="VUZ44947.1"/>
    <property type="molecule type" value="Genomic_DNA"/>
</dbReference>